<evidence type="ECO:0000313" key="6">
    <source>
        <dbReference type="Proteomes" id="UP000030634"/>
    </source>
</evidence>
<dbReference type="InterPro" id="IPR058245">
    <property type="entry name" value="NreC/VraR/RcsB-like_REC"/>
</dbReference>
<keyword evidence="2" id="KW-0597">Phosphoprotein</keyword>
<name>A0A0A7KIZ5_9DEIO</name>
<dbReference type="Pfam" id="PF00072">
    <property type="entry name" value="Response_reg"/>
    <property type="match status" value="1"/>
</dbReference>
<dbReference type="SUPFAM" id="SSF52172">
    <property type="entry name" value="CheY-like"/>
    <property type="match status" value="1"/>
</dbReference>
<evidence type="ECO:0000256" key="1">
    <source>
        <dbReference type="ARBA" id="ARBA00023125"/>
    </source>
</evidence>
<dbReference type="GO" id="GO:0000160">
    <property type="term" value="P:phosphorelay signal transduction system"/>
    <property type="evidence" value="ECO:0007669"/>
    <property type="project" value="InterPro"/>
</dbReference>
<dbReference type="CDD" id="cd17535">
    <property type="entry name" value="REC_NarL-like"/>
    <property type="match status" value="1"/>
</dbReference>
<dbReference type="RefSeq" id="WP_039683961.1">
    <property type="nucleotide sequence ID" value="NZ_CP010028.1"/>
</dbReference>
<accession>A0A0A7KIZ5</accession>
<reference evidence="6" key="1">
    <citation type="submission" date="2014-11" db="EMBL/GenBank/DDBJ databases">
        <title>Hymenobacter sp. DG25B genome submission.</title>
        <authorList>
            <person name="Jung H.-Y."/>
            <person name="Kim M.K."/>
            <person name="Srinivasan S."/>
            <person name="Lim S."/>
        </authorList>
    </citation>
    <scope>NUCLEOTIDE SEQUENCE [LARGE SCALE GENOMIC DNA]</scope>
    <source>
        <strain evidence="6">DY59</strain>
    </source>
</reference>
<evidence type="ECO:0000259" key="4">
    <source>
        <dbReference type="PROSITE" id="PS50110"/>
    </source>
</evidence>
<protein>
    <recommendedName>
        <fullName evidence="4">Response regulatory domain-containing protein</fullName>
    </recommendedName>
</protein>
<dbReference type="InterPro" id="IPR039420">
    <property type="entry name" value="WalR-like"/>
</dbReference>
<feature type="domain" description="Response regulatory" evidence="4">
    <location>
        <begin position="1"/>
        <end position="80"/>
    </location>
</feature>
<evidence type="ECO:0000256" key="2">
    <source>
        <dbReference type="PROSITE-ProRule" id="PRU00169"/>
    </source>
</evidence>
<feature type="modified residue" description="4-aspartylphosphate" evidence="2">
    <location>
        <position position="15"/>
    </location>
</feature>
<dbReference type="STRING" id="1182571.QR90_08945"/>
<dbReference type="KEGG" id="dsw:QR90_08945"/>
<evidence type="ECO:0000256" key="3">
    <source>
        <dbReference type="SAM" id="MobiDB-lite"/>
    </source>
</evidence>
<dbReference type="HOGENOM" id="CLU_1755855_0_0_0"/>
<dbReference type="AlphaFoldDB" id="A0A0A7KIZ5"/>
<dbReference type="PROSITE" id="PS50110">
    <property type="entry name" value="RESPONSE_REGULATORY"/>
    <property type="match status" value="1"/>
</dbReference>
<dbReference type="PANTHER" id="PTHR43214">
    <property type="entry name" value="TWO-COMPONENT RESPONSE REGULATOR"/>
    <property type="match status" value="1"/>
</dbReference>
<dbReference type="GO" id="GO:0003677">
    <property type="term" value="F:DNA binding"/>
    <property type="evidence" value="ECO:0007669"/>
    <property type="project" value="UniProtKB-KW"/>
</dbReference>
<gene>
    <name evidence="5" type="ORF">QR90_08945</name>
</gene>
<dbReference type="EMBL" id="CP010028">
    <property type="protein sequence ID" value="AIZ45199.1"/>
    <property type="molecule type" value="Genomic_DNA"/>
</dbReference>
<organism evidence="5 6">
    <name type="scientific">Deinococcus radiopugnans</name>
    <dbReference type="NCBI Taxonomy" id="57497"/>
    <lineage>
        <taxon>Bacteria</taxon>
        <taxon>Thermotogati</taxon>
        <taxon>Deinococcota</taxon>
        <taxon>Deinococci</taxon>
        <taxon>Deinococcales</taxon>
        <taxon>Deinococcaceae</taxon>
        <taxon>Deinococcus</taxon>
    </lineage>
</organism>
<proteinExistence type="predicted"/>
<dbReference type="InterPro" id="IPR001789">
    <property type="entry name" value="Sig_transdc_resp-reg_receiver"/>
</dbReference>
<evidence type="ECO:0000313" key="5">
    <source>
        <dbReference type="EMBL" id="AIZ45199.1"/>
    </source>
</evidence>
<feature type="region of interest" description="Disordered" evidence="3">
    <location>
        <begin position="122"/>
        <end position="148"/>
    </location>
</feature>
<sequence>MRLAQTLAPQVILIDVQLPKLDGVQATARIREMGLASQVPILTTFDTEDYVLDGIRAGARGYLLKNVRLQELFDAVRRVAAGEIFISPAWPASTCNCGRRVGAGAGAGDGLDALHPVPLHLAATPSGGAGDRRVPPTDLGVGRSPPSA</sequence>
<dbReference type="InterPro" id="IPR011006">
    <property type="entry name" value="CheY-like_superfamily"/>
</dbReference>
<dbReference type="Proteomes" id="UP000030634">
    <property type="component" value="Chromosome"/>
</dbReference>
<keyword evidence="1" id="KW-0238">DNA-binding</keyword>
<dbReference type="Gene3D" id="3.40.50.2300">
    <property type="match status" value="1"/>
</dbReference>